<sequence>MSPKINPLYSPCPNKIWQRLSARDFLLKSIVYLRQRKIHVSLQYREREMLAGSQLKFEMVKMKNDGQSDVKLHDFTRNKCYLYIFETGRTEELENLETLGEKEVMDSSKEMI</sequence>
<dbReference type="Proteomes" id="UP001187531">
    <property type="component" value="Unassembled WGS sequence"/>
</dbReference>
<proteinExistence type="predicted"/>
<dbReference type="AlphaFoldDB" id="A0AA88HH01"/>
<evidence type="ECO:0000313" key="2">
    <source>
        <dbReference type="Proteomes" id="UP001187531"/>
    </source>
</evidence>
<gene>
    <name evidence="1" type="ORF">QYM36_013673</name>
</gene>
<organism evidence="1 2">
    <name type="scientific">Artemia franciscana</name>
    <name type="common">Brine shrimp</name>
    <name type="synonym">Artemia sanfranciscana</name>
    <dbReference type="NCBI Taxonomy" id="6661"/>
    <lineage>
        <taxon>Eukaryota</taxon>
        <taxon>Metazoa</taxon>
        <taxon>Ecdysozoa</taxon>
        <taxon>Arthropoda</taxon>
        <taxon>Crustacea</taxon>
        <taxon>Branchiopoda</taxon>
        <taxon>Anostraca</taxon>
        <taxon>Artemiidae</taxon>
        <taxon>Artemia</taxon>
    </lineage>
</organism>
<dbReference type="EMBL" id="JAVRJZ010000017">
    <property type="protein sequence ID" value="KAK2710074.1"/>
    <property type="molecule type" value="Genomic_DNA"/>
</dbReference>
<protein>
    <submittedName>
        <fullName evidence="1">Uncharacterized protein</fullName>
    </submittedName>
</protein>
<accession>A0AA88HH01</accession>
<evidence type="ECO:0000313" key="1">
    <source>
        <dbReference type="EMBL" id="KAK2710074.1"/>
    </source>
</evidence>
<reference evidence="1" key="1">
    <citation type="submission" date="2023-07" db="EMBL/GenBank/DDBJ databases">
        <title>Chromosome-level genome assembly of Artemia franciscana.</title>
        <authorList>
            <person name="Jo E."/>
        </authorList>
    </citation>
    <scope>NUCLEOTIDE SEQUENCE</scope>
    <source>
        <tissue evidence="1">Whole body</tissue>
    </source>
</reference>
<keyword evidence="2" id="KW-1185">Reference proteome</keyword>
<comment type="caution">
    <text evidence="1">The sequence shown here is derived from an EMBL/GenBank/DDBJ whole genome shotgun (WGS) entry which is preliminary data.</text>
</comment>
<name>A0AA88HH01_ARTSF</name>